<dbReference type="OrthoDB" id="696738at2759"/>
<keyword evidence="2" id="KW-0472">Membrane</keyword>
<evidence type="ECO:0000313" key="4">
    <source>
        <dbReference type="Proteomes" id="UP000479710"/>
    </source>
</evidence>
<evidence type="ECO:0008006" key="5">
    <source>
        <dbReference type="Google" id="ProtNLM"/>
    </source>
</evidence>
<dbReference type="Pfam" id="PF05553">
    <property type="entry name" value="DUF761"/>
    <property type="match status" value="1"/>
</dbReference>
<dbReference type="InterPro" id="IPR008480">
    <property type="entry name" value="DUF761_pln"/>
</dbReference>
<reference evidence="3 4" key="1">
    <citation type="submission" date="2019-11" db="EMBL/GenBank/DDBJ databases">
        <title>Whole genome sequence of Oryza granulata.</title>
        <authorList>
            <person name="Li W."/>
        </authorList>
    </citation>
    <scope>NUCLEOTIDE SEQUENCE [LARGE SCALE GENOMIC DNA]</scope>
    <source>
        <strain evidence="4">cv. Menghai</strain>
        <tissue evidence="3">Leaf</tissue>
    </source>
</reference>
<dbReference type="EMBL" id="SPHZ02000006">
    <property type="protein sequence ID" value="KAF0913223.1"/>
    <property type="molecule type" value="Genomic_DNA"/>
</dbReference>
<dbReference type="PANTHER" id="PTHR33098">
    <property type="entry name" value="COTTON FIBER (DUF761)"/>
    <property type="match status" value="1"/>
</dbReference>
<feature type="transmembrane region" description="Helical" evidence="2">
    <location>
        <begin position="20"/>
        <end position="38"/>
    </location>
</feature>
<protein>
    <recommendedName>
        <fullName evidence="5">DUF4408 domain-containing protein</fullName>
    </recommendedName>
</protein>
<evidence type="ECO:0000256" key="1">
    <source>
        <dbReference type="SAM" id="MobiDB-lite"/>
    </source>
</evidence>
<evidence type="ECO:0000313" key="3">
    <source>
        <dbReference type="EMBL" id="KAF0913223.1"/>
    </source>
</evidence>
<sequence>MAAGVAPWWWQLPAWLPGSSAAWFVVLNVVVCAIALMSSRARESLSPRLRGRRASSSSSSAAAAPERVRSSFSIFSFPSASFYTFHPDAAAAAEPQTPTPRKRPSVAAPGTPTARPDEAAAEGQTPTPRKRSVPAATPPAQPETEEDANAMSMEEAYALVMAARQRPAPTEEEASRWEVDAKAEEFIRGFKDEQRKQRLDSIFNYTQMLKQRAAAFAAGRRQQPPAQL</sequence>
<keyword evidence="4" id="KW-1185">Reference proteome</keyword>
<dbReference type="Proteomes" id="UP000479710">
    <property type="component" value="Unassembled WGS sequence"/>
</dbReference>
<organism evidence="3 4">
    <name type="scientific">Oryza meyeriana var. granulata</name>
    <dbReference type="NCBI Taxonomy" id="110450"/>
    <lineage>
        <taxon>Eukaryota</taxon>
        <taxon>Viridiplantae</taxon>
        <taxon>Streptophyta</taxon>
        <taxon>Embryophyta</taxon>
        <taxon>Tracheophyta</taxon>
        <taxon>Spermatophyta</taxon>
        <taxon>Magnoliopsida</taxon>
        <taxon>Liliopsida</taxon>
        <taxon>Poales</taxon>
        <taxon>Poaceae</taxon>
        <taxon>BOP clade</taxon>
        <taxon>Oryzoideae</taxon>
        <taxon>Oryzeae</taxon>
        <taxon>Oryzinae</taxon>
        <taxon>Oryza</taxon>
        <taxon>Oryza meyeriana</taxon>
    </lineage>
</organism>
<evidence type="ECO:0000256" key="2">
    <source>
        <dbReference type="SAM" id="Phobius"/>
    </source>
</evidence>
<comment type="caution">
    <text evidence="3">The sequence shown here is derived from an EMBL/GenBank/DDBJ whole genome shotgun (WGS) entry which is preliminary data.</text>
</comment>
<dbReference type="PANTHER" id="PTHR33098:SF9">
    <property type="entry name" value="OS09G0364400 PROTEIN"/>
    <property type="match status" value="1"/>
</dbReference>
<keyword evidence="2" id="KW-0812">Transmembrane</keyword>
<proteinExistence type="predicted"/>
<accession>A0A6G1DND9</accession>
<keyword evidence="2" id="KW-1133">Transmembrane helix</keyword>
<gene>
    <name evidence="3" type="ORF">E2562_020384</name>
</gene>
<feature type="region of interest" description="Disordered" evidence="1">
    <location>
        <begin position="91"/>
        <end position="148"/>
    </location>
</feature>
<dbReference type="AlphaFoldDB" id="A0A6G1DND9"/>
<name>A0A6G1DND9_9ORYZ</name>